<reference evidence="3 4" key="1">
    <citation type="submission" date="2018-02" db="EMBL/GenBank/DDBJ databases">
        <title>Genome sequences of Apibacter spp., gut symbionts of Asian honey bees.</title>
        <authorList>
            <person name="Kwong W.K."/>
            <person name="Steele M.I."/>
            <person name="Moran N.A."/>
        </authorList>
    </citation>
    <scope>NUCLEOTIDE SEQUENCE [LARGE SCALE GENOMIC DNA]</scope>
    <source>
        <strain evidence="4">wkB301</strain>
    </source>
</reference>
<dbReference type="InterPro" id="IPR023799">
    <property type="entry name" value="RbfA_dom_sf"/>
</dbReference>
<gene>
    <name evidence="2" type="primary">rbfA</name>
    <name evidence="3" type="ORF">C4S77_09715</name>
</gene>
<protein>
    <recommendedName>
        <fullName evidence="2">Ribosome-binding factor A</fullName>
    </recommendedName>
</protein>
<dbReference type="PANTHER" id="PTHR33515:SF1">
    <property type="entry name" value="RIBOSOME-BINDING FACTOR A, CHLOROPLASTIC-RELATED"/>
    <property type="match status" value="1"/>
</dbReference>
<dbReference type="GO" id="GO:0030490">
    <property type="term" value="P:maturation of SSU-rRNA"/>
    <property type="evidence" value="ECO:0007669"/>
    <property type="project" value="UniProtKB-UniRule"/>
</dbReference>
<accession>A0A2S8A8J0</accession>
<evidence type="ECO:0000313" key="4">
    <source>
        <dbReference type="Proteomes" id="UP000238042"/>
    </source>
</evidence>
<evidence type="ECO:0000313" key="3">
    <source>
        <dbReference type="EMBL" id="PQL90878.1"/>
    </source>
</evidence>
<dbReference type="AlphaFoldDB" id="A0A2S8A8J0"/>
<dbReference type="GO" id="GO:0043024">
    <property type="term" value="F:ribosomal small subunit binding"/>
    <property type="evidence" value="ECO:0007669"/>
    <property type="project" value="TreeGrafter"/>
</dbReference>
<dbReference type="HAMAP" id="MF_00003">
    <property type="entry name" value="RbfA"/>
    <property type="match status" value="1"/>
</dbReference>
<dbReference type="GO" id="GO:0005829">
    <property type="term" value="C:cytosol"/>
    <property type="evidence" value="ECO:0007669"/>
    <property type="project" value="TreeGrafter"/>
</dbReference>
<comment type="subcellular location">
    <subcellularLocation>
        <location evidence="2">Cytoplasm</location>
    </subcellularLocation>
</comment>
<dbReference type="InterPro" id="IPR000238">
    <property type="entry name" value="RbfA"/>
</dbReference>
<sequence length="119" mass="13767">MENNRQKKINQLLQEELSIIFQRQSSAMGKGILITVTDVKITADLSISKVYLSIFPQEYRTPLINEINILKPKIRKILGIKLSKQLRQIPQLSFYLETSLDEVEKIEKALKGEDENPIR</sequence>
<dbReference type="SUPFAM" id="SSF89919">
    <property type="entry name" value="Ribosome-binding factor A, RbfA"/>
    <property type="match status" value="1"/>
</dbReference>
<dbReference type="Proteomes" id="UP000238042">
    <property type="component" value="Unassembled WGS sequence"/>
</dbReference>
<evidence type="ECO:0000256" key="1">
    <source>
        <dbReference type="ARBA" id="ARBA00022517"/>
    </source>
</evidence>
<dbReference type="Pfam" id="PF02033">
    <property type="entry name" value="RBFA"/>
    <property type="match status" value="1"/>
</dbReference>
<organism evidence="3 4">
    <name type="scientific">Apibacter adventoris</name>
    <dbReference type="NCBI Taxonomy" id="1679466"/>
    <lineage>
        <taxon>Bacteria</taxon>
        <taxon>Pseudomonadati</taxon>
        <taxon>Bacteroidota</taxon>
        <taxon>Flavobacteriia</taxon>
        <taxon>Flavobacteriales</taxon>
        <taxon>Weeksellaceae</taxon>
        <taxon>Apibacter</taxon>
    </lineage>
</organism>
<keyword evidence="1 2" id="KW-0690">Ribosome biogenesis</keyword>
<keyword evidence="2" id="KW-0963">Cytoplasm</keyword>
<dbReference type="Gene3D" id="3.30.300.20">
    <property type="match status" value="1"/>
</dbReference>
<comment type="similarity">
    <text evidence="2">Belongs to the RbfA family.</text>
</comment>
<comment type="function">
    <text evidence="2">One of several proteins that assist in the late maturation steps of the functional core of the 30S ribosomal subunit. Associates with free 30S ribosomal subunits (but not with 30S subunits that are part of 70S ribosomes or polysomes). Required for efficient processing of 16S rRNA. May interact with the 5'-terminal helix region of 16S rRNA.</text>
</comment>
<dbReference type="EMBL" id="PSZM01000045">
    <property type="protein sequence ID" value="PQL90878.1"/>
    <property type="molecule type" value="Genomic_DNA"/>
</dbReference>
<proteinExistence type="inferred from homology"/>
<dbReference type="InterPro" id="IPR015946">
    <property type="entry name" value="KH_dom-like_a/b"/>
</dbReference>
<comment type="caution">
    <text evidence="3">The sequence shown here is derived from an EMBL/GenBank/DDBJ whole genome shotgun (WGS) entry which is preliminary data.</text>
</comment>
<keyword evidence="4" id="KW-1185">Reference proteome</keyword>
<evidence type="ECO:0000256" key="2">
    <source>
        <dbReference type="HAMAP-Rule" id="MF_00003"/>
    </source>
</evidence>
<comment type="subunit">
    <text evidence="2">Monomer. Binds 30S ribosomal subunits, but not 50S ribosomal subunits or 70S ribosomes.</text>
</comment>
<name>A0A2S8A8J0_9FLAO</name>
<dbReference type="RefSeq" id="WP_105247509.1">
    <property type="nucleotide sequence ID" value="NZ_PSZM01000045.1"/>
</dbReference>
<dbReference type="PANTHER" id="PTHR33515">
    <property type="entry name" value="RIBOSOME-BINDING FACTOR A, CHLOROPLASTIC-RELATED"/>
    <property type="match status" value="1"/>
</dbReference>
<dbReference type="OrthoDB" id="9811910at2"/>